<feature type="domain" description="Radical SAM core" evidence="7">
    <location>
        <begin position="19"/>
        <end position="239"/>
    </location>
</feature>
<dbReference type="InterPro" id="IPR007197">
    <property type="entry name" value="rSAM"/>
</dbReference>
<dbReference type="SFLD" id="SFLDS00029">
    <property type="entry name" value="Radical_SAM"/>
    <property type="match status" value="1"/>
</dbReference>
<dbReference type="SUPFAM" id="SSF102114">
    <property type="entry name" value="Radical SAM enzymes"/>
    <property type="match status" value="1"/>
</dbReference>
<evidence type="ECO:0000256" key="6">
    <source>
        <dbReference type="ARBA" id="ARBA00023014"/>
    </source>
</evidence>
<proteinExistence type="predicted"/>
<dbReference type="InterPro" id="IPR017200">
    <property type="entry name" value="PqqE-like"/>
</dbReference>
<evidence type="ECO:0000256" key="4">
    <source>
        <dbReference type="ARBA" id="ARBA00022723"/>
    </source>
</evidence>
<dbReference type="Pfam" id="PF04055">
    <property type="entry name" value="Radical_SAM"/>
    <property type="match status" value="1"/>
</dbReference>
<evidence type="ECO:0000256" key="1">
    <source>
        <dbReference type="ARBA" id="ARBA00001966"/>
    </source>
</evidence>
<dbReference type="GO" id="GO:0046872">
    <property type="term" value="F:metal ion binding"/>
    <property type="evidence" value="ECO:0007669"/>
    <property type="project" value="UniProtKB-KW"/>
</dbReference>
<dbReference type="PROSITE" id="PS51918">
    <property type="entry name" value="RADICAL_SAM"/>
    <property type="match status" value="1"/>
</dbReference>
<dbReference type="CDD" id="cd01335">
    <property type="entry name" value="Radical_SAM"/>
    <property type="match status" value="1"/>
</dbReference>
<comment type="caution">
    <text evidence="8">The sequence shown here is derived from an EMBL/GenBank/DDBJ whole genome shotgun (WGS) entry which is preliminary data.</text>
</comment>
<dbReference type="InterPro" id="IPR050377">
    <property type="entry name" value="Radical_SAM_PqqE_MftC-like"/>
</dbReference>
<keyword evidence="4" id="KW-0479">Metal-binding</keyword>
<keyword evidence="5" id="KW-0408">Iron</keyword>
<comment type="cofactor">
    <cofactor evidence="1">
        <name>[4Fe-4S] cluster</name>
        <dbReference type="ChEBI" id="CHEBI:49883"/>
    </cofactor>
</comment>
<dbReference type="GO" id="GO:0003824">
    <property type="term" value="F:catalytic activity"/>
    <property type="evidence" value="ECO:0007669"/>
    <property type="project" value="InterPro"/>
</dbReference>
<dbReference type="SMART" id="SM00729">
    <property type="entry name" value="Elp3"/>
    <property type="match status" value="1"/>
</dbReference>
<name>W1WMB1_9ZZZZ</name>
<reference evidence="8" key="1">
    <citation type="submission" date="2013-12" db="EMBL/GenBank/DDBJ databases">
        <title>A Varibaculum cambriense genome reconstructed from a premature infant gut community with otherwise low bacterial novelty that shifts toward anaerobic metabolism during the third week of life.</title>
        <authorList>
            <person name="Brown C.T."/>
            <person name="Sharon I."/>
            <person name="Thomas B.C."/>
            <person name="Castelle C.J."/>
            <person name="Morowitz M.J."/>
            <person name="Banfield J.F."/>
        </authorList>
    </citation>
    <scope>NUCLEOTIDE SEQUENCE</scope>
</reference>
<dbReference type="PANTHER" id="PTHR11228:SF7">
    <property type="entry name" value="PQQA PEPTIDE CYCLASE"/>
    <property type="match status" value="1"/>
</dbReference>
<evidence type="ECO:0000313" key="8">
    <source>
        <dbReference type="EMBL" id="ETJ19317.1"/>
    </source>
</evidence>
<evidence type="ECO:0000256" key="2">
    <source>
        <dbReference type="ARBA" id="ARBA00022485"/>
    </source>
</evidence>
<keyword evidence="3" id="KW-0949">S-adenosyl-L-methionine</keyword>
<dbReference type="GO" id="GO:0051539">
    <property type="term" value="F:4 iron, 4 sulfur cluster binding"/>
    <property type="evidence" value="ECO:0007669"/>
    <property type="project" value="UniProtKB-KW"/>
</dbReference>
<dbReference type="InterPro" id="IPR058240">
    <property type="entry name" value="rSAM_sf"/>
</dbReference>
<keyword evidence="6" id="KW-0411">Iron-sulfur</keyword>
<accession>W1WMB1</accession>
<dbReference type="Gene3D" id="3.20.20.70">
    <property type="entry name" value="Aldolase class I"/>
    <property type="match status" value="1"/>
</dbReference>
<dbReference type="SFLD" id="SFLDG01386">
    <property type="entry name" value="main_SPASM_domain-containing"/>
    <property type="match status" value="1"/>
</dbReference>
<dbReference type="EMBL" id="AZMM01018533">
    <property type="protein sequence ID" value="ETJ19317.1"/>
    <property type="molecule type" value="Genomic_DNA"/>
</dbReference>
<evidence type="ECO:0000256" key="3">
    <source>
        <dbReference type="ARBA" id="ARBA00022691"/>
    </source>
</evidence>
<dbReference type="InterPro" id="IPR013785">
    <property type="entry name" value="Aldolase_TIM"/>
</dbReference>
<gene>
    <name evidence="8" type="ORF">Q604_UNBC18533G0012</name>
</gene>
<dbReference type="SFLD" id="SFLDG01067">
    <property type="entry name" value="SPASM/twitch_domain_containing"/>
    <property type="match status" value="1"/>
</dbReference>
<dbReference type="AlphaFoldDB" id="W1WMB1"/>
<evidence type="ECO:0000256" key="5">
    <source>
        <dbReference type="ARBA" id="ARBA00023004"/>
    </source>
</evidence>
<keyword evidence="2" id="KW-0004">4Fe-4S</keyword>
<dbReference type="InterPro" id="IPR006638">
    <property type="entry name" value="Elp3/MiaA/NifB-like_rSAM"/>
</dbReference>
<dbReference type="PANTHER" id="PTHR11228">
    <property type="entry name" value="RADICAL SAM DOMAIN PROTEIN"/>
    <property type="match status" value="1"/>
</dbReference>
<protein>
    <recommendedName>
        <fullName evidence="7">Radical SAM core domain-containing protein</fullName>
    </recommendedName>
</protein>
<evidence type="ECO:0000259" key="7">
    <source>
        <dbReference type="PROSITE" id="PS51918"/>
    </source>
</evidence>
<dbReference type="PIRSF" id="PIRSF037420">
    <property type="entry name" value="PQQ_syn_pqqE"/>
    <property type="match status" value="1"/>
</dbReference>
<sequence length="380" mass="43628">MSKNKKKAILSDYLFNKASAKKILLSCAFEISPLCNMDCKMCYIRMTKEELDKRGRLRTIDEWIQIAEQLKEMGTLYILITGGEPFLYKDFKELYIKLYNMGFVMSINSNATLIDEEIVEWLSQYPPQHINVTLYGGSNETYKRLCNNPKGFDQATRGIKLMQDAGIRVKINCSVTPYNECDLESIFVFGKEHKLQINATSYMYPPIRKDETSIGKNNRFTPEEAATNFVRINKIRMEKEQFMYHAKRVLEDMVLEDDSLGDECLVQEGQSMKCRAGKSTGWFTWDGKMMPCGMMNEPVAYPFEDGVKNAWNKIVEETDKLRLPVECSNCKKRGICKACAATSVAEAGDISKVPKYMCEMTDRIIEEVSNSYKELVTEEV</sequence>
<organism evidence="8">
    <name type="scientific">human gut metagenome</name>
    <dbReference type="NCBI Taxonomy" id="408170"/>
    <lineage>
        <taxon>unclassified sequences</taxon>
        <taxon>metagenomes</taxon>
        <taxon>organismal metagenomes</taxon>
    </lineage>
</organism>